<dbReference type="SUPFAM" id="SSF51735">
    <property type="entry name" value="NAD(P)-binding Rossmann-fold domains"/>
    <property type="match status" value="1"/>
</dbReference>
<evidence type="ECO:0000313" key="2">
    <source>
        <dbReference type="EMBL" id="MBK4217047.1"/>
    </source>
</evidence>
<keyword evidence="3" id="KW-1185">Reference proteome</keyword>
<dbReference type="Pfam" id="PF01370">
    <property type="entry name" value="Epimerase"/>
    <property type="match status" value="1"/>
</dbReference>
<dbReference type="InterPro" id="IPR036291">
    <property type="entry name" value="NAD(P)-bd_dom_sf"/>
</dbReference>
<feature type="domain" description="NAD-dependent epimerase/dehydratase" evidence="1">
    <location>
        <begin position="3"/>
        <end position="204"/>
    </location>
</feature>
<evidence type="ECO:0000259" key="1">
    <source>
        <dbReference type="Pfam" id="PF01370"/>
    </source>
</evidence>
<dbReference type="EMBL" id="JAEPRQ010000005">
    <property type="protein sequence ID" value="MBK4217047.1"/>
    <property type="molecule type" value="Genomic_DNA"/>
</dbReference>
<dbReference type="InterPro" id="IPR051783">
    <property type="entry name" value="NAD(P)-dependent_oxidoreduct"/>
</dbReference>
<dbReference type="GO" id="GO:0004029">
    <property type="term" value="F:aldehyde dehydrogenase (NAD+) activity"/>
    <property type="evidence" value="ECO:0007669"/>
    <property type="project" value="TreeGrafter"/>
</dbReference>
<proteinExistence type="predicted"/>
<organism evidence="2 3">
    <name type="scientific">Paracoccus caeni</name>
    <dbReference type="NCBI Taxonomy" id="657651"/>
    <lineage>
        <taxon>Bacteria</taxon>
        <taxon>Pseudomonadati</taxon>
        <taxon>Pseudomonadota</taxon>
        <taxon>Alphaproteobacteria</taxon>
        <taxon>Rhodobacterales</taxon>
        <taxon>Paracoccaceae</taxon>
        <taxon>Paracoccus</taxon>
    </lineage>
</organism>
<dbReference type="CDD" id="cd08946">
    <property type="entry name" value="SDR_e"/>
    <property type="match status" value="1"/>
</dbReference>
<protein>
    <submittedName>
        <fullName evidence="2">NAD(P)-dependent oxidoreductase</fullName>
    </submittedName>
</protein>
<sequence length="271" mass="28803">MRIALTGATGIVGGFILRGLRAAGHQVAALDRATGYHLGDSPDLTGHDALIHSAFAHLPGRYRGGEGDDADSFTRLNLDGSKTLFDAAHRDGVGRILFLSSRAVHDGYPEGTTLPDDLPPRPANLYGQIKAEAEAYLTAMPLPTCSIRATGIYGPGRGHKWHGLFNDYLAGRPIPPRIATELHGDDLATAILLLLGTSKLPDAVNASDLTLDRHDLLAEVRSLTGSSHPLPARADPTPLKVQSCQRLHDLGWQPGGMAKLRATLPDLLSSS</sequence>
<accession>A0A934SFQ6</accession>
<dbReference type="Proteomes" id="UP000640485">
    <property type="component" value="Unassembled WGS sequence"/>
</dbReference>
<dbReference type="InterPro" id="IPR001509">
    <property type="entry name" value="Epimerase_deHydtase"/>
</dbReference>
<dbReference type="PANTHER" id="PTHR48079:SF6">
    <property type="entry name" value="NAD(P)-BINDING DOMAIN-CONTAINING PROTEIN-RELATED"/>
    <property type="match status" value="1"/>
</dbReference>
<dbReference type="RefSeq" id="WP_200687485.1">
    <property type="nucleotide sequence ID" value="NZ_JAEPRQ010000005.1"/>
</dbReference>
<name>A0A934SFQ6_9RHOB</name>
<dbReference type="Gene3D" id="3.40.50.720">
    <property type="entry name" value="NAD(P)-binding Rossmann-like Domain"/>
    <property type="match status" value="1"/>
</dbReference>
<reference evidence="2" key="1">
    <citation type="submission" date="2021-01" db="EMBL/GenBank/DDBJ databases">
        <title>Paracoccus amoyensis sp. nov., isolated from the surface seawater along the coast of Xiamen Island, China.</title>
        <authorList>
            <person name="Lyu L."/>
        </authorList>
    </citation>
    <scope>NUCLEOTIDE SEQUENCE</scope>
    <source>
        <strain evidence="2">MJ17</strain>
    </source>
</reference>
<dbReference type="AlphaFoldDB" id="A0A934SFQ6"/>
<dbReference type="PANTHER" id="PTHR48079">
    <property type="entry name" value="PROTEIN YEEZ"/>
    <property type="match status" value="1"/>
</dbReference>
<gene>
    <name evidence="2" type="ORF">JJJ17_14030</name>
</gene>
<comment type="caution">
    <text evidence="2">The sequence shown here is derived from an EMBL/GenBank/DDBJ whole genome shotgun (WGS) entry which is preliminary data.</text>
</comment>
<dbReference type="GO" id="GO:0005737">
    <property type="term" value="C:cytoplasm"/>
    <property type="evidence" value="ECO:0007669"/>
    <property type="project" value="TreeGrafter"/>
</dbReference>
<evidence type="ECO:0000313" key="3">
    <source>
        <dbReference type="Proteomes" id="UP000640485"/>
    </source>
</evidence>